<protein>
    <recommendedName>
        <fullName evidence="3 14">Zona pellucida sperm-binding protein 3</fullName>
    </recommendedName>
</protein>
<dbReference type="Proteomes" id="UP000265120">
    <property type="component" value="Chromosome 17"/>
</dbReference>
<evidence type="ECO:0000256" key="3">
    <source>
        <dbReference type="ARBA" id="ARBA00017980"/>
    </source>
</evidence>
<dbReference type="GO" id="GO:0035805">
    <property type="term" value="C:egg coat"/>
    <property type="evidence" value="ECO:0007669"/>
    <property type="project" value="UniProtKB-SubCell"/>
</dbReference>
<reference evidence="17" key="2">
    <citation type="submission" date="2025-05" db="UniProtKB">
        <authorList>
            <consortium name="Ensembl"/>
        </authorList>
    </citation>
    <scope>IDENTIFICATION</scope>
</reference>
<feature type="domain" description="ZP" evidence="16">
    <location>
        <begin position="65"/>
        <end position="325"/>
    </location>
</feature>
<dbReference type="Pfam" id="PF00100">
    <property type="entry name" value="Zona_pellucida"/>
    <property type="match status" value="1"/>
</dbReference>
<evidence type="ECO:0000259" key="16">
    <source>
        <dbReference type="PROSITE" id="PS51034"/>
    </source>
</evidence>
<evidence type="ECO:0000313" key="17">
    <source>
        <dbReference type="Ensembl" id="ENSCSEP00000019977.1"/>
    </source>
</evidence>
<dbReference type="Ensembl" id="ENSCSET00000020244.1">
    <property type="protein sequence ID" value="ENSCSEP00000019996.1"/>
    <property type="gene ID" value="ENSCSEG00000012759.1"/>
</dbReference>
<evidence type="ECO:0000256" key="11">
    <source>
        <dbReference type="ARBA" id="ARBA00023136"/>
    </source>
</evidence>
<keyword evidence="4 14" id="KW-1003">Cell membrane</keyword>
<dbReference type="GO" id="GO:0005886">
    <property type="term" value="C:plasma membrane"/>
    <property type="evidence" value="ECO:0007669"/>
    <property type="project" value="UniProtKB-SubCell"/>
</dbReference>
<accession>A0A3P8W087</accession>
<organism evidence="17 18">
    <name type="scientific">Cynoglossus semilaevis</name>
    <name type="common">Tongue sole</name>
    <dbReference type="NCBI Taxonomy" id="244447"/>
    <lineage>
        <taxon>Eukaryota</taxon>
        <taxon>Metazoa</taxon>
        <taxon>Chordata</taxon>
        <taxon>Craniata</taxon>
        <taxon>Vertebrata</taxon>
        <taxon>Euteleostomi</taxon>
        <taxon>Actinopterygii</taxon>
        <taxon>Neopterygii</taxon>
        <taxon>Teleostei</taxon>
        <taxon>Neoteleostei</taxon>
        <taxon>Acanthomorphata</taxon>
        <taxon>Carangaria</taxon>
        <taxon>Pleuronectiformes</taxon>
        <taxon>Pleuronectoidei</taxon>
        <taxon>Cynoglossidae</taxon>
        <taxon>Cynoglossinae</taxon>
        <taxon>Cynoglossus</taxon>
    </lineage>
</organism>
<comment type="PTM">
    <text evidence="14">Proteolytically cleaved before the transmembrane segment to yield the secreted ectodomain incorporated in the zona pellucida.</text>
</comment>
<evidence type="ECO:0000256" key="1">
    <source>
        <dbReference type="ARBA" id="ARBA00004498"/>
    </source>
</evidence>
<feature type="region of interest" description="Disordered" evidence="15">
    <location>
        <begin position="499"/>
        <end position="518"/>
    </location>
</feature>
<evidence type="ECO:0000256" key="10">
    <source>
        <dbReference type="ARBA" id="ARBA00022989"/>
    </source>
</evidence>
<dbReference type="AlphaFoldDB" id="A0A3P8W087"/>
<keyword evidence="5 14" id="KW-0964">Secreted</keyword>
<dbReference type="STRING" id="244447.ENSCSEP00000019996"/>
<dbReference type="GO" id="GO:0007339">
    <property type="term" value="P:binding of sperm to zona pellucida"/>
    <property type="evidence" value="ECO:0007669"/>
    <property type="project" value="UniProtKB-UniRule"/>
</dbReference>
<keyword evidence="11" id="KW-0472">Membrane</keyword>
<comment type="domain">
    <text evidence="14">The ZP domain is involved in the polymerization of the ZP proteins to form the zona pellucida.</text>
</comment>
<dbReference type="SMART" id="SM00241">
    <property type="entry name" value="ZP"/>
    <property type="match status" value="1"/>
</dbReference>
<evidence type="ECO:0000256" key="7">
    <source>
        <dbReference type="ARBA" id="ARBA00022685"/>
    </source>
</evidence>
<evidence type="ECO:0000256" key="8">
    <source>
        <dbReference type="ARBA" id="ARBA00022692"/>
    </source>
</evidence>
<dbReference type="GO" id="GO:0035804">
    <property type="term" value="F:structural constituent of egg coat"/>
    <property type="evidence" value="ECO:0007669"/>
    <property type="project" value="UniProtKB-UniRule"/>
</dbReference>
<feature type="compositionally biased region" description="Acidic residues" evidence="15">
    <location>
        <begin position="445"/>
        <end position="466"/>
    </location>
</feature>
<dbReference type="GO" id="GO:2000344">
    <property type="term" value="P:positive regulation of acrosome reaction"/>
    <property type="evidence" value="ECO:0007669"/>
    <property type="project" value="UniProtKB-UniRule"/>
</dbReference>
<dbReference type="InterPro" id="IPR055355">
    <property type="entry name" value="ZP-C"/>
</dbReference>
<evidence type="ECO:0000256" key="5">
    <source>
        <dbReference type="ARBA" id="ARBA00022525"/>
    </source>
</evidence>
<dbReference type="GO" id="GO:0035803">
    <property type="term" value="P:egg coat formation"/>
    <property type="evidence" value="ECO:0007669"/>
    <property type="project" value="UniProtKB-UniRule"/>
</dbReference>
<dbReference type="Gene3D" id="2.60.40.4100">
    <property type="entry name" value="Zona pellucida, ZP-C domain"/>
    <property type="match status" value="1"/>
</dbReference>
<evidence type="ECO:0000256" key="6">
    <source>
        <dbReference type="ARBA" id="ARBA00022530"/>
    </source>
</evidence>
<dbReference type="FunFam" id="2.60.40.3210:FF:000001">
    <property type="entry name" value="Zona pellucida sperm-binding protein 3"/>
    <property type="match status" value="1"/>
</dbReference>
<keyword evidence="9 14" id="KW-0732">Signal</keyword>
<evidence type="ECO:0000256" key="14">
    <source>
        <dbReference type="RuleBase" id="RU367066"/>
    </source>
</evidence>
<keyword evidence="12 14" id="KW-1015">Disulfide bond</keyword>
<dbReference type="PROSITE" id="PS51034">
    <property type="entry name" value="ZP_2"/>
    <property type="match status" value="1"/>
</dbReference>
<dbReference type="InterPro" id="IPR001507">
    <property type="entry name" value="ZP_dom"/>
</dbReference>
<dbReference type="OMA" id="YERKYGV"/>
<dbReference type="Gene3D" id="2.60.40.3210">
    <property type="entry name" value="Zona pellucida, ZP-N domain"/>
    <property type="match status" value="1"/>
</dbReference>
<dbReference type="PANTHER" id="PTHR11576">
    <property type="entry name" value="ZONA PELLUCIDA SPERM-BINDING PROTEIN 3"/>
    <property type="match status" value="1"/>
</dbReference>
<evidence type="ECO:0000256" key="9">
    <source>
        <dbReference type="ARBA" id="ARBA00022729"/>
    </source>
</evidence>
<dbReference type="InterPro" id="IPR048290">
    <property type="entry name" value="ZP_chr"/>
</dbReference>
<comment type="function">
    <text evidence="14">Component of the zona pellucida, an extracellular matrix surrounding oocytes which mediates sperm binding, induction of the acrosome reaction and prevents post-fertilization polyspermy. The zona pellucida is composed of 3 to 4 glycoproteins, ZP1, ZP2, ZP3, and ZP4. ZP3 is essential for sperm binding and zona matrix formation.</text>
</comment>
<dbReference type="GeneTree" id="ENSGT01030000234567"/>
<evidence type="ECO:0000313" key="18">
    <source>
        <dbReference type="Proteomes" id="UP000265120"/>
    </source>
</evidence>
<name>A0A3P8W087_CYNSE</name>
<keyword evidence="18" id="KW-1185">Reference proteome</keyword>
<proteinExistence type="inferred from homology"/>
<evidence type="ECO:0000256" key="4">
    <source>
        <dbReference type="ARBA" id="ARBA00022475"/>
    </source>
</evidence>
<feature type="region of interest" description="Disordered" evidence="15">
    <location>
        <begin position="423"/>
        <end position="487"/>
    </location>
</feature>
<evidence type="ECO:0000256" key="13">
    <source>
        <dbReference type="ARBA" id="ARBA00023180"/>
    </source>
</evidence>
<dbReference type="FunFam" id="2.60.40.4100:FF:000002">
    <property type="entry name" value="Zona pellucida sperm-binding protein 3"/>
    <property type="match status" value="1"/>
</dbReference>
<dbReference type="PANTHER" id="PTHR11576:SF2">
    <property type="entry name" value="ZONA PELLUCIDA SPERM-BINDING PROTEIN 3"/>
    <property type="match status" value="1"/>
</dbReference>
<keyword evidence="8" id="KW-0812">Transmembrane</keyword>
<evidence type="ECO:0000256" key="12">
    <source>
        <dbReference type="ARBA" id="ARBA00023157"/>
    </source>
</evidence>
<dbReference type="Pfam" id="PF23344">
    <property type="entry name" value="ZP-N"/>
    <property type="match status" value="1"/>
</dbReference>
<dbReference type="InterPro" id="IPR042235">
    <property type="entry name" value="ZP-C_dom"/>
</dbReference>
<reference evidence="17 18" key="1">
    <citation type="journal article" date="2014" name="Nat. Genet.">
        <title>Whole-genome sequence of a flatfish provides insights into ZW sex chromosome evolution and adaptation to a benthic lifestyle.</title>
        <authorList>
            <person name="Chen S."/>
            <person name="Zhang G."/>
            <person name="Shao C."/>
            <person name="Huang Q."/>
            <person name="Liu G."/>
            <person name="Zhang P."/>
            <person name="Song W."/>
            <person name="An N."/>
            <person name="Chalopin D."/>
            <person name="Volff J.N."/>
            <person name="Hong Y."/>
            <person name="Li Q."/>
            <person name="Sha Z."/>
            <person name="Zhou H."/>
            <person name="Xie M."/>
            <person name="Yu Q."/>
            <person name="Liu Y."/>
            <person name="Xiang H."/>
            <person name="Wang N."/>
            <person name="Wu K."/>
            <person name="Yang C."/>
            <person name="Zhou Q."/>
            <person name="Liao X."/>
            <person name="Yang L."/>
            <person name="Hu Q."/>
            <person name="Zhang J."/>
            <person name="Meng L."/>
            <person name="Jin L."/>
            <person name="Tian Y."/>
            <person name="Lian J."/>
            <person name="Yang J."/>
            <person name="Miao G."/>
            <person name="Liu S."/>
            <person name="Liang Z."/>
            <person name="Yan F."/>
            <person name="Li Y."/>
            <person name="Sun B."/>
            <person name="Zhang H."/>
            <person name="Zhang J."/>
            <person name="Zhu Y."/>
            <person name="Du M."/>
            <person name="Zhao Y."/>
            <person name="Schartl M."/>
            <person name="Tang Q."/>
            <person name="Wang J."/>
        </authorList>
    </citation>
    <scope>NUCLEOTIDE SEQUENCE</scope>
</reference>
<feature type="signal peptide" evidence="14">
    <location>
        <begin position="1"/>
        <end position="20"/>
    </location>
</feature>
<comment type="subcellular location">
    <subcellularLocation>
        <location evidence="1">Secreted</location>
        <location evidence="1">Extracellular space</location>
        <location evidence="1">Extracellular matrix</location>
    </subcellularLocation>
    <subcellularLocation>
        <location evidence="14">Zona pellucida</location>
    </subcellularLocation>
    <subcellularLocation>
        <location evidence="14">Cell membrane</location>
        <topology evidence="14">Single-pass type I membrane protein</topology>
    </subcellularLocation>
</comment>
<keyword evidence="10" id="KW-1133">Transmembrane helix</keyword>
<dbReference type="Ensembl" id="ENSCSET00000020222.1">
    <property type="protein sequence ID" value="ENSCSEP00000019977.1"/>
    <property type="gene ID" value="ENSCSEG00000012759.1"/>
</dbReference>
<dbReference type="InterPro" id="IPR055356">
    <property type="entry name" value="ZP-N"/>
</dbReference>
<evidence type="ECO:0000256" key="15">
    <source>
        <dbReference type="SAM" id="MobiDB-lite"/>
    </source>
</evidence>
<feature type="chain" id="PRO_5044515941" description="Zona pellucida sperm-binding protein 3" evidence="14">
    <location>
        <begin position="21"/>
        <end position="518"/>
    </location>
</feature>
<keyword evidence="13" id="KW-0325">Glycoprotein</keyword>
<keyword evidence="6 14" id="KW-0272">Extracellular matrix</keyword>
<evidence type="ECO:0000256" key="2">
    <source>
        <dbReference type="ARBA" id="ARBA00006735"/>
    </source>
</evidence>
<sequence length="518" mass="57703">MERLVFALLWSGACVLSSLAFPPPQHVGQNAILQKVLLNRRYSSKAEQQKTQSVKQEQVNTVRVTCHPDSLEIVIKADMFGVGAPVNSDELRLGVKENNFCKATVTSGEEYAIVVGLTDCGTKHWMTEDSLVYTNLLIYSPLASTDGLVRMEEAVVPIECHYERKYSLSSSSLTPTWAPFMSTQAAVELLEFDLRIMTDDWLYERSSNVFFLGDAINVEASVNVGHHMGLKVFVTGCVATLTPDIHSTPRYVFLENGCLLDSQLLGSRSSFLPRRQDDKLQMVIDAFRFHNEDRAELYITCHLNAVPLNDADSLNKACTFVNGRWQSADGNDYLCGYCQSQNEPEQTHSLPGKFGPRGFGKPDQSESFWRSGLKMSKVLEQEARVGPVVVLPARHKSIALPEKELPPVLNKISRPALYGSHWRSRVNRPQDQKGLDSVPPKLDQVEEPEEDEPDLEDEDLEYEDTEDTMKTGSDGIDVNATAAPNGTTITTRVQLNMTSQSNTTVVETDLSAPNEPKR</sequence>
<comment type="similarity">
    <text evidence="2 14">Belongs to the ZP domain family. ZPC subfamily.</text>
</comment>
<dbReference type="PRINTS" id="PR00023">
    <property type="entry name" value="ZPELLUCIDA"/>
</dbReference>
<dbReference type="GO" id="GO:0032190">
    <property type="term" value="F:acrosin binding"/>
    <property type="evidence" value="ECO:0007669"/>
    <property type="project" value="TreeGrafter"/>
</dbReference>
<keyword evidence="7 14" id="KW-0165">Cleavage on pair of basic residues</keyword>